<evidence type="ECO:0000313" key="3">
    <source>
        <dbReference type="EMBL" id="KAI7754706.1"/>
    </source>
</evidence>
<dbReference type="GO" id="GO:0016491">
    <property type="term" value="F:oxidoreductase activity"/>
    <property type="evidence" value="ECO:0007669"/>
    <property type="project" value="InterPro"/>
</dbReference>
<protein>
    <recommendedName>
        <fullName evidence="2">Tyrosinase copper-binding domain-containing protein</fullName>
    </recommendedName>
</protein>
<dbReference type="InterPro" id="IPR008922">
    <property type="entry name" value="Di-copper_centre_dom_sf"/>
</dbReference>
<dbReference type="PRINTS" id="PR00092">
    <property type="entry name" value="TYROSINASE"/>
</dbReference>
<organism evidence="3 4">
    <name type="scientific">Ambrosia artemisiifolia</name>
    <name type="common">Common ragweed</name>
    <dbReference type="NCBI Taxonomy" id="4212"/>
    <lineage>
        <taxon>Eukaryota</taxon>
        <taxon>Viridiplantae</taxon>
        <taxon>Streptophyta</taxon>
        <taxon>Embryophyta</taxon>
        <taxon>Tracheophyta</taxon>
        <taxon>Spermatophyta</taxon>
        <taxon>Magnoliopsida</taxon>
        <taxon>eudicotyledons</taxon>
        <taxon>Gunneridae</taxon>
        <taxon>Pentapetalae</taxon>
        <taxon>asterids</taxon>
        <taxon>campanulids</taxon>
        <taxon>Asterales</taxon>
        <taxon>Asteraceae</taxon>
        <taxon>Asteroideae</taxon>
        <taxon>Heliantheae alliance</taxon>
        <taxon>Heliantheae</taxon>
        <taxon>Ambrosia</taxon>
    </lineage>
</organism>
<dbReference type="PANTHER" id="PTHR11474">
    <property type="entry name" value="TYROSINASE FAMILY MEMBER"/>
    <property type="match status" value="1"/>
</dbReference>
<dbReference type="PANTHER" id="PTHR11474:SF97">
    <property type="entry name" value="CATECHOL OXIDASE"/>
    <property type="match status" value="1"/>
</dbReference>
<comment type="caution">
    <text evidence="3">The sequence shown here is derived from an EMBL/GenBank/DDBJ whole genome shotgun (WGS) entry which is preliminary data.</text>
</comment>
<evidence type="ECO:0000259" key="2">
    <source>
        <dbReference type="PROSITE" id="PS00497"/>
    </source>
</evidence>
<dbReference type="Pfam" id="PF00264">
    <property type="entry name" value="Tyrosinase"/>
    <property type="match status" value="1"/>
</dbReference>
<accession>A0AAD5GWD6</accession>
<dbReference type="GO" id="GO:0046872">
    <property type="term" value="F:metal ion binding"/>
    <property type="evidence" value="ECO:0007669"/>
    <property type="project" value="UniProtKB-KW"/>
</dbReference>
<gene>
    <name evidence="3" type="ORF">M8C21_009466</name>
</gene>
<keyword evidence="1" id="KW-0479">Metal-binding</keyword>
<dbReference type="InterPro" id="IPR002227">
    <property type="entry name" value="Tyrosinase_Cu-bd"/>
</dbReference>
<sequence>MSSSLASSLITSFPSTNTQRAIKTRTNPTHGFRVSCNAAPNDHNDSQKLVLPSVDRRNLLVGLGGLYTAANLTSLPEATAEPITTPDITSSSCKREVTSSIKDGAIRPRECCPPNLGKTVQDFKFPTENTVRMRWPAHKGTDKQVENYRKAIQAMRELPDNHPHSFNNQAKIHCAYCHGGYTQVDKDGNKTDIQVHNSWLFFPFHRLYLYFYERILGKLIDDPTFALPYWKWDDPEGMKIPDIFVPEYIKDIKNPLYDEYREAAHLPPAMVDLNFHGKEESFSNERQIACNLSAVYRELVRTEGDPLSFFGGKYVAGSAPVPNGDKSVSTVERGSHTAVHRWVGDSKLANHEDMGSRNYTYCPYWLPNHHAFGPEMDILF</sequence>
<proteinExistence type="predicted"/>
<evidence type="ECO:0000256" key="1">
    <source>
        <dbReference type="ARBA" id="ARBA00022723"/>
    </source>
</evidence>
<keyword evidence="4" id="KW-1185">Reference proteome</keyword>
<dbReference type="SUPFAM" id="SSF48056">
    <property type="entry name" value="Di-copper centre-containing domain"/>
    <property type="match status" value="1"/>
</dbReference>
<feature type="domain" description="Tyrosinase copper-binding" evidence="2">
    <location>
        <begin position="196"/>
        <end position="213"/>
    </location>
</feature>
<dbReference type="PROSITE" id="PS00497">
    <property type="entry name" value="TYROSINASE_1"/>
    <property type="match status" value="1"/>
</dbReference>
<dbReference type="AlphaFoldDB" id="A0AAD5GWD6"/>
<dbReference type="InterPro" id="IPR050316">
    <property type="entry name" value="Tyrosinase/Hemocyanin"/>
</dbReference>
<dbReference type="Proteomes" id="UP001206925">
    <property type="component" value="Unassembled WGS sequence"/>
</dbReference>
<reference evidence="3" key="1">
    <citation type="submission" date="2022-06" db="EMBL/GenBank/DDBJ databases">
        <title>Uncovering the hologenomic basis of an extraordinary plant invasion.</title>
        <authorList>
            <person name="Bieker V.C."/>
            <person name="Martin M.D."/>
            <person name="Gilbert T."/>
            <person name="Hodgins K."/>
            <person name="Battlay P."/>
            <person name="Petersen B."/>
            <person name="Wilson J."/>
        </authorList>
    </citation>
    <scope>NUCLEOTIDE SEQUENCE</scope>
    <source>
        <strain evidence="3">AA19_3_7</strain>
        <tissue evidence="3">Leaf</tissue>
    </source>
</reference>
<name>A0AAD5GWD6_AMBAR</name>
<dbReference type="Gene3D" id="1.10.1280.10">
    <property type="entry name" value="Di-copper center containing domain from catechol oxidase"/>
    <property type="match status" value="1"/>
</dbReference>
<dbReference type="EMBL" id="JAMZMK010002666">
    <property type="protein sequence ID" value="KAI7754706.1"/>
    <property type="molecule type" value="Genomic_DNA"/>
</dbReference>
<evidence type="ECO:0000313" key="4">
    <source>
        <dbReference type="Proteomes" id="UP001206925"/>
    </source>
</evidence>